<evidence type="ECO:0000313" key="2">
    <source>
        <dbReference type="EMBL" id="MBA2879801.1"/>
    </source>
</evidence>
<sequence length="254" mass="28142">MKEIDRLVGIMETLRAPGGCPWDAAQDHESLVPALIEEAYELAEAIESRDTASMVEELGDVLLQVVFHSIIGREQGAFSLSDVIEQLCQKLIYRHPHVFGQTRVADAREVVRNWDQLKNGEKGKRDRTSIADGIPVRLPALMYAAKLQTRASRAGFDWADALGVMEKIQEEADETRAALETGDQSDAADEIGDLIFSAVNLARKLGIDPEAAVRRANCRFADRFALIEKAAADRGVSVADIPMDEKERIWQKAK</sequence>
<dbReference type="CDD" id="cd11528">
    <property type="entry name" value="NTP-PPase_MazG_Nterm"/>
    <property type="match status" value="1"/>
</dbReference>
<dbReference type="GO" id="GO:0046076">
    <property type="term" value="P:dTTP catabolic process"/>
    <property type="evidence" value="ECO:0007669"/>
    <property type="project" value="TreeGrafter"/>
</dbReference>
<dbReference type="EMBL" id="JACDUS010000001">
    <property type="protein sequence ID" value="MBA2879801.1"/>
    <property type="molecule type" value="Genomic_DNA"/>
</dbReference>
<comment type="caution">
    <text evidence="2">The sequence shown here is derived from an EMBL/GenBank/DDBJ whole genome shotgun (WGS) entry which is preliminary data.</text>
</comment>
<dbReference type="Proteomes" id="UP000525298">
    <property type="component" value="Unassembled WGS sequence"/>
</dbReference>
<dbReference type="GO" id="GO:0046052">
    <property type="term" value="P:UTP catabolic process"/>
    <property type="evidence" value="ECO:0007669"/>
    <property type="project" value="TreeGrafter"/>
</dbReference>
<dbReference type="GO" id="GO:0006950">
    <property type="term" value="P:response to stress"/>
    <property type="evidence" value="ECO:0007669"/>
    <property type="project" value="UniProtKB-ARBA"/>
</dbReference>
<dbReference type="NCBIfam" id="TIGR00444">
    <property type="entry name" value="mazG"/>
    <property type="match status" value="1"/>
</dbReference>
<dbReference type="RefSeq" id="WP_181549497.1">
    <property type="nucleotide sequence ID" value="NZ_JACDUS010000001.1"/>
</dbReference>
<accession>A0A7W0HJ75</accession>
<dbReference type="GO" id="GO:0047429">
    <property type="term" value="F:nucleoside triphosphate diphosphatase activity"/>
    <property type="evidence" value="ECO:0007669"/>
    <property type="project" value="InterPro"/>
</dbReference>
<dbReference type="CDD" id="cd11529">
    <property type="entry name" value="NTP-PPase_MazG_Cterm"/>
    <property type="match status" value="1"/>
</dbReference>
<dbReference type="InterPro" id="IPR021130">
    <property type="entry name" value="PRib-ATP_PPHydrolase-like"/>
</dbReference>
<evidence type="ECO:0000313" key="3">
    <source>
        <dbReference type="Proteomes" id="UP000525298"/>
    </source>
</evidence>
<dbReference type="Pfam" id="PF03819">
    <property type="entry name" value="MazG"/>
    <property type="match status" value="1"/>
</dbReference>
<evidence type="ECO:0000259" key="1">
    <source>
        <dbReference type="Pfam" id="PF03819"/>
    </source>
</evidence>
<keyword evidence="3" id="KW-1185">Reference proteome</keyword>
<name>A0A7W0HJ75_9BACT</name>
<dbReference type="Pfam" id="PF01503">
    <property type="entry name" value="PRA-PH"/>
    <property type="match status" value="1"/>
</dbReference>
<dbReference type="SUPFAM" id="SSF101386">
    <property type="entry name" value="all-alpha NTP pyrophosphatases"/>
    <property type="match status" value="2"/>
</dbReference>
<dbReference type="FunFam" id="1.10.287.1080:FF:000001">
    <property type="entry name" value="Nucleoside triphosphate pyrophosphohydrolase"/>
    <property type="match status" value="1"/>
</dbReference>
<dbReference type="InterPro" id="IPR004518">
    <property type="entry name" value="MazG-like_dom"/>
</dbReference>
<feature type="domain" description="NTP pyrophosphohydrolase MazG-like" evidence="1">
    <location>
        <begin position="26"/>
        <end position="99"/>
    </location>
</feature>
<dbReference type="GO" id="GO:0046061">
    <property type="term" value="P:dATP catabolic process"/>
    <property type="evidence" value="ECO:0007669"/>
    <property type="project" value="TreeGrafter"/>
</dbReference>
<dbReference type="InterPro" id="IPR048011">
    <property type="entry name" value="NTP-PPase_MazG-like_C"/>
</dbReference>
<dbReference type="InterPro" id="IPR048015">
    <property type="entry name" value="NTP-PPase_MazG-like_N"/>
</dbReference>
<dbReference type="GO" id="GO:0006203">
    <property type="term" value="P:dGTP catabolic process"/>
    <property type="evidence" value="ECO:0007669"/>
    <property type="project" value="TreeGrafter"/>
</dbReference>
<dbReference type="Gene3D" id="1.10.287.1080">
    <property type="entry name" value="MazG-like"/>
    <property type="match status" value="2"/>
</dbReference>
<dbReference type="NCBIfam" id="NF007113">
    <property type="entry name" value="PRK09562.1"/>
    <property type="match status" value="1"/>
</dbReference>
<protein>
    <submittedName>
        <fullName evidence="2">MazG family protein</fullName>
    </submittedName>
</protein>
<proteinExistence type="predicted"/>
<dbReference type="AlphaFoldDB" id="A0A7W0HJ75"/>
<dbReference type="GO" id="GO:0046081">
    <property type="term" value="P:dUTP catabolic process"/>
    <property type="evidence" value="ECO:0007669"/>
    <property type="project" value="TreeGrafter"/>
</dbReference>
<dbReference type="InterPro" id="IPR011551">
    <property type="entry name" value="NTP_PyrPHydrolase_MazG"/>
</dbReference>
<organism evidence="2 3">
    <name type="scientific">Desulfosalsimonas propionicica</name>
    <dbReference type="NCBI Taxonomy" id="332175"/>
    <lineage>
        <taxon>Bacteria</taxon>
        <taxon>Pseudomonadati</taxon>
        <taxon>Thermodesulfobacteriota</taxon>
        <taxon>Desulfobacteria</taxon>
        <taxon>Desulfobacterales</taxon>
        <taxon>Desulfosalsimonadaceae</taxon>
        <taxon>Desulfosalsimonas</taxon>
    </lineage>
</organism>
<reference evidence="2 3" key="1">
    <citation type="submission" date="2020-07" db="EMBL/GenBank/DDBJ databases">
        <title>Genomic Encyclopedia of Type Strains, Phase IV (KMG-IV): sequencing the most valuable type-strain genomes for metagenomic binning, comparative biology and taxonomic classification.</title>
        <authorList>
            <person name="Goeker M."/>
        </authorList>
    </citation>
    <scope>NUCLEOTIDE SEQUENCE [LARGE SCALE GENOMIC DNA]</scope>
    <source>
        <strain evidence="2 3">DSM 17721</strain>
    </source>
</reference>
<gene>
    <name evidence="2" type="ORF">HNR65_000108</name>
</gene>
<dbReference type="PANTHER" id="PTHR30522:SF0">
    <property type="entry name" value="NUCLEOSIDE TRIPHOSPHATE PYROPHOSPHOHYDROLASE"/>
    <property type="match status" value="1"/>
</dbReference>
<dbReference type="GO" id="GO:0046047">
    <property type="term" value="P:TTP catabolic process"/>
    <property type="evidence" value="ECO:0007669"/>
    <property type="project" value="TreeGrafter"/>
</dbReference>
<dbReference type="PANTHER" id="PTHR30522">
    <property type="entry name" value="NUCLEOSIDE TRIPHOSPHATE PYROPHOSPHOHYDROLASE"/>
    <property type="match status" value="1"/>
</dbReference>